<evidence type="ECO:0000313" key="4">
    <source>
        <dbReference type="Proteomes" id="UP000187203"/>
    </source>
</evidence>
<organism evidence="3 4">
    <name type="scientific">Corchorus olitorius</name>
    <dbReference type="NCBI Taxonomy" id="93759"/>
    <lineage>
        <taxon>Eukaryota</taxon>
        <taxon>Viridiplantae</taxon>
        <taxon>Streptophyta</taxon>
        <taxon>Embryophyta</taxon>
        <taxon>Tracheophyta</taxon>
        <taxon>Spermatophyta</taxon>
        <taxon>Magnoliopsida</taxon>
        <taxon>eudicotyledons</taxon>
        <taxon>Gunneridae</taxon>
        <taxon>Pentapetalae</taxon>
        <taxon>rosids</taxon>
        <taxon>malvids</taxon>
        <taxon>Malvales</taxon>
        <taxon>Malvaceae</taxon>
        <taxon>Grewioideae</taxon>
        <taxon>Apeibeae</taxon>
        <taxon>Corchorus</taxon>
    </lineage>
</organism>
<dbReference type="AlphaFoldDB" id="A0A1R3KXN4"/>
<dbReference type="InterPro" id="IPR006527">
    <property type="entry name" value="F-box-assoc_dom_typ1"/>
</dbReference>
<feature type="compositionally biased region" description="Polar residues" evidence="1">
    <location>
        <begin position="502"/>
        <end position="524"/>
    </location>
</feature>
<feature type="compositionally biased region" description="Low complexity" evidence="1">
    <location>
        <begin position="741"/>
        <end position="754"/>
    </location>
</feature>
<dbReference type="NCBIfam" id="TIGR01640">
    <property type="entry name" value="F_box_assoc_1"/>
    <property type="match status" value="1"/>
</dbReference>
<proteinExistence type="predicted"/>
<dbReference type="Gene3D" id="1.20.1280.50">
    <property type="match status" value="1"/>
</dbReference>
<dbReference type="InterPro" id="IPR036047">
    <property type="entry name" value="F-box-like_dom_sf"/>
</dbReference>
<protein>
    <recommendedName>
        <fullName evidence="2">F-box domain-containing protein</fullName>
    </recommendedName>
</protein>
<dbReference type="PANTHER" id="PTHR33672:SF24">
    <property type="entry name" value="OS01G0798600 PROTEIN"/>
    <property type="match status" value="1"/>
</dbReference>
<dbReference type="EMBL" id="AWUE01010267">
    <property type="protein sequence ID" value="OMP11788.1"/>
    <property type="molecule type" value="Genomic_DNA"/>
</dbReference>
<dbReference type="OrthoDB" id="1880037at2759"/>
<dbReference type="SUPFAM" id="SSF81383">
    <property type="entry name" value="F-box domain"/>
    <property type="match status" value="1"/>
</dbReference>
<dbReference type="GO" id="GO:0009535">
    <property type="term" value="C:chloroplast thylakoid membrane"/>
    <property type="evidence" value="ECO:0007669"/>
    <property type="project" value="InterPro"/>
</dbReference>
<evidence type="ECO:0000259" key="2">
    <source>
        <dbReference type="SMART" id="SM00256"/>
    </source>
</evidence>
<gene>
    <name evidence="3" type="ORF">COLO4_03689</name>
</gene>
<comment type="caution">
    <text evidence="3">The sequence shown here is derived from an EMBL/GenBank/DDBJ whole genome shotgun (WGS) entry which is preliminary data.</text>
</comment>
<keyword evidence="4" id="KW-1185">Reference proteome</keyword>
<dbReference type="SMART" id="SM00256">
    <property type="entry name" value="FBOX"/>
    <property type="match status" value="1"/>
</dbReference>
<dbReference type="InterPro" id="IPR040340">
    <property type="entry name" value="CEST/Y3IP1"/>
</dbReference>
<sequence>MEGKKRRNTMRGKKISKVPEEHENILKRLPPQIMGDILSRVSSIKTLIHCKCVCKSWCQLISDPYYIHMHVARSIASLLISSYSGEKRLIEVERDLKQMKISLLSQSEHLITTSRRLIGSCNGLICLEDDGDACYIVNPVLGSNDFVMLPDSNTISSKYSIGQYINIFNLSGFGFCPRTNQYKVIRSLKYEEAVYIYTLGTHSWRRINGEDIPIRKYGSLSPGVPLNGALHWLLDDLIDNKLSCFDINTEKFHQLPLPTPLRGMSNRTLGVLGDCLALYHSPEHLHLEIWVMKVYGAEESWANIFSFNGNDHNLKQTSIILPLKLTKDGDLLIYVDRPRSILCFDLQSRNLVEEKKIYRLKRSADEGRCIPFVASLISPKEIMKTTDEVIAPNSYLHFFIIARELDEIYKDLHELDFISIEGPKGALERKESLQKEKQISVDPISLRESSMGEMRESSMGEISFNMMLPPLKAPPDESAIPFPPPLLPAKHKFLSCSLPNSATSSPRFSSILSRKNLKNESQASPREIDKLVKKHSSAAQHHQEMQKSNQFWRSKSCGDGRTCPPPDEIDDFLLNKQHQVPNSSLMISNVNVNNENRRKSSIKHIESNEDDFKCGALCLFLPGFGKAKPVRPRKAEAAETIMMMENNNVISRTVSLEKFECGSWASSNIIPDHDDDGESVNLYFDLPLELIKNLGNDAHLPVSAAFVFDNKDIKGVLKNGSTSGRATGRKSHESSRHVRFSTSSPTSYPASPASCITPRLRKARDDFNAFLEAQRA</sequence>
<name>A0A1R3KXN4_9ROSI</name>
<dbReference type="GO" id="GO:0048564">
    <property type="term" value="P:photosystem I assembly"/>
    <property type="evidence" value="ECO:0007669"/>
    <property type="project" value="InterPro"/>
</dbReference>
<accession>A0A1R3KXN4</accession>
<dbReference type="Pfam" id="PF07734">
    <property type="entry name" value="FBA_1"/>
    <property type="match status" value="1"/>
</dbReference>
<dbReference type="STRING" id="93759.A0A1R3KXN4"/>
<dbReference type="GO" id="GO:0080183">
    <property type="term" value="P:response to photooxidative stress"/>
    <property type="evidence" value="ECO:0007669"/>
    <property type="project" value="InterPro"/>
</dbReference>
<dbReference type="InterPro" id="IPR017451">
    <property type="entry name" value="F-box-assoc_interact_dom"/>
</dbReference>
<dbReference type="Pfam" id="PF12937">
    <property type="entry name" value="F-box-like"/>
    <property type="match status" value="1"/>
</dbReference>
<feature type="region of interest" description="Disordered" evidence="1">
    <location>
        <begin position="718"/>
        <end position="754"/>
    </location>
</feature>
<dbReference type="InterPro" id="IPR001810">
    <property type="entry name" value="F-box_dom"/>
</dbReference>
<dbReference type="Proteomes" id="UP000187203">
    <property type="component" value="Unassembled WGS sequence"/>
</dbReference>
<evidence type="ECO:0000313" key="3">
    <source>
        <dbReference type="EMBL" id="OMP11788.1"/>
    </source>
</evidence>
<reference evidence="4" key="1">
    <citation type="submission" date="2013-09" db="EMBL/GenBank/DDBJ databases">
        <title>Corchorus olitorius genome sequencing.</title>
        <authorList>
            <person name="Alam M."/>
            <person name="Haque M.S."/>
            <person name="Islam M.S."/>
            <person name="Emdad E.M."/>
            <person name="Islam M.M."/>
            <person name="Ahmed B."/>
            <person name="Halim A."/>
            <person name="Hossen Q.M.M."/>
            <person name="Hossain M.Z."/>
            <person name="Ahmed R."/>
            <person name="Khan M.M."/>
            <person name="Islam R."/>
            <person name="Rashid M.M."/>
            <person name="Khan S.A."/>
            <person name="Rahman M.S."/>
            <person name="Alam M."/>
            <person name="Yahiya A.S."/>
            <person name="Khan M.S."/>
            <person name="Azam M.S."/>
            <person name="Haque T."/>
            <person name="Lashkar M.Z.H."/>
            <person name="Akhand A.I."/>
            <person name="Morshed G."/>
            <person name="Roy S."/>
            <person name="Uddin K.S."/>
            <person name="Rabeya T."/>
            <person name="Hossain A.S."/>
            <person name="Chowdhury A."/>
            <person name="Snigdha A.R."/>
            <person name="Mortoza M.S."/>
            <person name="Matin S.A."/>
            <person name="Hoque S.M.E."/>
            <person name="Islam M.K."/>
            <person name="Roy D.K."/>
            <person name="Haider R."/>
            <person name="Moosa M.M."/>
            <person name="Elias S.M."/>
            <person name="Hasan A.M."/>
            <person name="Jahan S."/>
            <person name="Shafiuddin M."/>
            <person name="Mahmood N."/>
            <person name="Shommy N.S."/>
        </authorList>
    </citation>
    <scope>NUCLEOTIDE SEQUENCE [LARGE SCALE GENOMIC DNA]</scope>
    <source>
        <strain evidence="4">cv. O-4</strain>
    </source>
</reference>
<evidence type="ECO:0000256" key="1">
    <source>
        <dbReference type="SAM" id="MobiDB-lite"/>
    </source>
</evidence>
<feature type="region of interest" description="Disordered" evidence="1">
    <location>
        <begin position="502"/>
        <end position="559"/>
    </location>
</feature>
<feature type="domain" description="F-box" evidence="2">
    <location>
        <begin position="29"/>
        <end position="69"/>
    </location>
</feature>
<dbReference type="PANTHER" id="PTHR33672">
    <property type="entry name" value="YCF3-INTERACTING PROTEIN 1, CHLOROPLASTIC"/>
    <property type="match status" value="1"/>
</dbReference>